<dbReference type="Proteomes" id="UP001017257">
    <property type="component" value="Plasmid pR24_2"/>
</dbReference>
<protein>
    <submittedName>
        <fullName evidence="1">Uncharacterized protein</fullName>
    </submittedName>
</protein>
<sequence length="56" mass="6081">MSETPPKDASSSLPQFWIEVFDRTIRASIDSIGFHEIDDAELAAAVEMILSVAGSQ</sequence>
<evidence type="ECO:0000313" key="2">
    <source>
        <dbReference type="Proteomes" id="UP001017257"/>
    </source>
</evidence>
<geneLocation type="plasmid" evidence="1 2">
    <name>pR24_2</name>
</geneLocation>
<dbReference type="RefSeq" id="WP_173949659.1">
    <property type="nucleotide sequence ID" value="NZ_CP102847.1"/>
</dbReference>
<reference evidence="1" key="1">
    <citation type="submission" date="2022-08" db="EMBL/GenBank/DDBJ databases">
        <title>Microvirga terrae sp. nov., isolated from soil.</title>
        <authorList>
            <person name="Kim K.H."/>
            <person name="Seo Y.L."/>
            <person name="Kim J.M."/>
            <person name="Lee J.K."/>
            <person name="Han D.M."/>
            <person name="Jeon C.O."/>
        </authorList>
    </citation>
    <scope>NUCLEOTIDE SEQUENCE</scope>
    <source>
        <strain evidence="1">R24</strain>
        <plasmid evidence="1">pR24_2</plasmid>
    </source>
</reference>
<gene>
    <name evidence="1" type="ORF">HPT29_027240</name>
</gene>
<organism evidence="1 2">
    <name type="scientific">Microvirga terrae</name>
    <dbReference type="NCBI Taxonomy" id="2740529"/>
    <lineage>
        <taxon>Bacteria</taxon>
        <taxon>Pseudomonadati</taxon>
        <taxon>Pseudomonadota</taxon>
        <taxon>Alphaproteobacteria</taxon>
        <taxon>Hyphomicrobiales</taxon>
        <taxon>Methylobacteriaceae</taxon>
        <taxon>Microvirga</taxon>
    </lineage>
</organism>
<evidence type="ECO:0000313" key="1">
    <source>
        <dbReference type="EMBL" id="UVF22723.1"/>
    </source>
</evidence>
<name>A0ABY5S0A6_9HYPH</name>
<proteinExistence type="predicted"/>
<keyword evidence="2" id="KW-1185">Reference proteome</keyword>
<dbReference type="EMBL" id="CP102847">
    <property type="protein sequence ID" value="UVF22723.1"/>
    <property type="molecule type" value="Genomic_DNA"/>
</dbReference>
<accession>A0ABY5S0A6</accession>
<keyword evidence="1" id="KW-0614">Plasmid</keyword>